<name>A0A4C1WYR7_EUMVA</name>
<keyword evidence="2" id="KW-1185">Reference proteome</keyword>
<sequence length="115" mass="13238">MLTNVLVTPQESRVPVGSGDYLLFVSRMLIASRSVINLFLYLRGYKSQTNTVERTKLCRSEVGHESVAMAQNRNAGEKKNESGRVEPAHYIIRRQFRAAEFHALYFTHGYHVQFF</sequence>
<reference evidence="1 2" key="1">
    <citation type="journal article" date="2019" name="Commun. Biol.">
        <title>The bagworm genome reveals a unique fibroin gene that provides high tensile strength.</title>
        <authorList>
            <person name="Kono N."/>
            <person name="Nakamura H."/>
            <person name="Ohtoshi R."/>
            <person name="Tomita M."/>
            <person name="Numata K."/>
            <person name="Arakawa K."/>
        </authorList>
    </citation>
    <scope>NUCLEOTIDE SEQUENCE [LARGE SCALE GENOMIC DNA]</scope>
</reference>
<dbReference type="EMBL" id="BGZK01000662">
    <property type="protein sequence ID" value="GBP55185.1"/>
    <property type="molecule type" value="Genomic_DNA"/>
</dbReference>
<proteinExistence type="predicted"/>
<gene>
    <name evidence="1" type="ORF">EVAR_90207_1</name>
</gene>
<protein>
    <submittedName>
        <fullName evidence="1">Uncharacterized protein</fullName>
    </submittedName>
</protein>
<dbReference type="Proteomes" id="UP000299102">
    <property type="component" value="Unassembled WGS sequence"/>
</dbReference>
<accession>A0A4C1WYR7</accession>
<comment type="caution">
    <text evidence="1">The sequence shown here is derived from an EMBL/GenBank/DDBJ whole genome shotgun (WGS) entry which is preliminary data.</text>
</comment>
<evidence type="ECO:0000313" key="2">
    <source>
        <dbReference type="Proteomes" id="UP000299102"/>
    </source>
</evidence>
<evidence type="ECO:0000313" key="1">
    <source>
        <dbReference type="EMBL" id="GBP55185.1"/>
    </source>
</evidence>
<dbReference type="AlphaFoldDB" id="A0A4C1WYR7"/>
<organism evidence="1 2">
    <name type="scientific">Eumeta variegata</name>
    <name type="common">Bagworm moth</name>
    <name type="synonym">Eumeta japonica</name>
    <dbReference type="NCBI Taxonomy" id="151549"/>
    <lineage>
        <taxon>Eukaryota</taxon>
        <taxon>Metazoa</taxon>
        <taxon>Ecdysozoa</taxon>
        <taxon>Arthropoda</taxon>
        <taxon>Hexapoda</taxon>
        <taxon>Insecta</taxon>
        <taxon>Pterygota</taxon>
        <taxon>Neoptera</taxon>
        <taxon>Endopterygota</taxon>
        <taxon>Lepidoptera</taxon>
        <taxon>Glossata</taxon>
        <taxon>Ditrysia</taxon>
        <taxon>Tineoidea</taxon>
        <taxon>Psychidae</taxon>
        <taxon>Oiketicinae</taxon>
        <taxon>Eumeta</taxon>
    </lineage>
</organism>
<dbReference type="OrthoDB" id="9997229at2759"/>